<protein>
    <recommendedName>
        <fullName evidence="2">BTB domain-containing protein</fullName>
    </recommendedName>
</protein>
<reference evidence="4" key="1">
    <citation type="submission" date="2017-10" db="EMBL/GenBank/DDBJ databases">
        <title>Rapid genome shrinkage in a self-fertile nematode reveals novel sperm competition proteins.</title>
        <authorList>
            <person name="Yin D."/>
            <person name="Schwarz E.M."/>
            <person name="Thomas C.G."/>
            <person name="Felde R.L."/>
            <person name="Korf I.F."/>
            <person name="Cutter A.D."/>
            <person name="Schartner C.M."/>
            <person name="Ralston E.J."/>
            <person name="Meyer B.J."/>
            <person name="Haag E.S."/>
        </authorList>
    </citation>
    <scope>NUCLEOTIDE SEQUENCE [LARGE SCALE GENOMIC DNA]</scope>
    <source>
        <strain evidence="4">JU1422</strain>
    </source>
</reference>
<comment type="caution">
    <text evidence="3">The sequence shown here is derived from an EMBL/GenBank/DDBJ whole genome shotgun (WGS) entry which is preliminary data.</text>
</comment>
<keyword evidence="4" id="KW-1185">Reference proteome</keyword>
<dbReference type="Pfam" id="PF02214">
    <property type="entry name" value="BTB_2"/>
    <property type="match status" value="1"/>
</dbReference>
<sequence length="225" mass="26481">MTKIILFSIFSLILPKIAHSHTVQLDVGGTVFTTSKYTLSKFDGTLKTIVESLDSNGQFFIDRSGKHFDVILNFLRDGEATLPDPSEDVKAILKESQFYNLQVLEELCISKLPQEPSYVLKFIESDTEHLQIITSPQKAVLIFYFPITVSGRIRWPEDLEVKDFLDKYDDDFEIYFKPYKMSRADREEWMWSLHENEKRAEFKYHRHNFPKQSFIKIFEESVKDF</sequence>
<dbReference type="InterPro" id="IPR003131">
    <property type="entry name" value="T1-type_BTB"/>
</dbReference>
<dbReference type="Gene3D" id="3.30.710.10">
    <property type="entry name" value="Potassium Channel Kv1.1, Chain A"/>
    <property type="match status" value="1"/>
</dbReference>
<dbReference type="STRING" id="1611254.A0A2G5VBQ9"/>
<name>A0A2G5VBQ9_9PELO</name>
<dbReference type="EMBL" id="PDUG01000002">
    <property type="protein sequence ID" value="PIC49198.1"/>
    <property type="molecule type" value="Genomic_DNA"/>
</dbReference>
<organism evidence="3 4">
    <name type="scientific">Caenorhabditis nigoni</name>
    <dbReference type="NCBI Taxonomy" id="1611254"/>
    <lineage>
        <taxon>Eukaryota</taxon>
        <taxon>Metazoa</taxon>
        <taxon>Ecdysozoa</taxon>
        <taxon>Nematoda</taxon>
        <taxon>Chromadorea</taxon>
        <taxon>Rhabditida</taxon>
        <taxon>Rhabditina</taxon>
        <taxon>Rhabditomorpha</taxon>
        <taxon>Rhabditoidea</taxon>
        <taxon>Rhabditidae</taxon>
        <taxon>Peloderinae</taxon>
        <taxon>Caenorhabditis</taxon>
    </lineage>
</organism>
<gene>
    <name evidence="3" type="primary">Cnig_chr_II.g7880</name>
    <name evidence="3" type="ORF">B9Z55_007880</name>
</gene>
<dbReference type="PANTHER" id="PTHR11145">
    <property type="entry name" value="BTB/POZ DOMAIN-CONTAINING ADAPTER FOR CUL3-MEDIATED RHOA DEGRADATION PROTEIN FAMILY MEMBER"/>
    <property type="match status" value="1"/>
</dbReference>
<dbReference type="GO" id="GO:0051260">
    <property type="term" value="P:protein homooligomerization"/>
    <property type="evidence" value="ECO:0007669"/>
    <property type="project" value="InterPro"/>
</dbReference>
<accession>A0A2G5VBQ9</accession>
<dbReference type="Proteomes" id="UP000230233">
    <property type="component" value="Chromosome II"/>
</dbReference>
<keyword evidence="1" id="KW-0732">Signal</keyword>
<dbReference type="SMART" id="SM00225">
    <property type="entry name" value="BTB"/>
    <property type="match status" value="1"/>
</dbReference>
<dbReference type="SUPFAM" id="SSF54695">
    <property type="entry name" value="POZ domain"/>
    <property type="match status" value="1"/>
</dbReference>
<dbReference type="InterPro" id="IPR045068">
    <property type="entry name" value="BACURD1-3"/>
</dbReference>
<dbReference type="PROSITE" id="PS50097">
    <property type="entry name" value="BTB"/>
    <property type="match status" value="1"/>
</dbReference>
<dbReference type="AlphaFoldDB" id="A0A2G5VBQ9"/>
<dbReference type="OrthoDB" id="2414723at2759"/>
<evidence type="ECO:0000313" key="3">
    <source>
        <dbReference type="EMBL" id="PIC49198.1"/>
    </source>
</evidence>
<feature type="domain" description="BTB" evidence="2">
    <location>
        <begin position="21"/>
        <end position="84"/>
    </location>
</feature>
<dbReference type="InterPro" id="IPR011333">
    <property type="entry name" value="SKP1/BTB/POZ_sf"/>
</dbReference>
<proteinExistence type="predicted"/>
<dbReference type="InterPro" id="IPR000210">
    <property type="entry name" value="BTB/POZ_dom"/>
</dbReference>
<evidence type="ECO:0000259" key="2">
    <source>
        <dbReference type="PROSITE" id="PS50097"/>
    </source>
</evidence>
<feature type="signal peptide" evidence="1">
    <location>
        <begin position="1"/>
        <end position="20"/>
    </location>
</feature>
<dbReference type="PANTHER" id="PTHR11145:SF19">
    <property type="entry name" value="BTB DOMAIN-CONTAINING PROTEIN-RELATED"/>
    <property type="match status" value="1"/>
</dbReference>
<feature type="chain" id="PRO_5013969460" description="BTB domain-containing protein" evidence="1">
    <location>
        <begin position="21"/>
        <end position="225"/>
    </location>
</feature>
<evidence type="ECO:0000256" key="1">
    <source>
        <dbReference type="SAM" id="SignalP"/>
    </source>
</evidence>
<evidence type="ECO:0000313" key="4">
    <source>
        <dbReference type="Proteomes" id="UP000230233"/>
    </source>
</evidence>